<name>A0A8H7QBF4_9FUNG</name>
<reference evidence="1" key="1">
    <citation type="submission" date="2020-12" db="EMBL/GenBank/DDBJ databases">
        <title>Metabolic potential, ecology and presence of endohyphal bacteria is reflected in genomic diversity of Mucoromycotina.</title>
        <authorList>
            <person name="Muszewska A."/>
            <person name="Okrasinska A."/>
            <person name="Steczkiewicz K."/>
            <person name="Drgas O."/>
            <person name="Orlowska M."/>
            <person name="Perlinska-Lenart U."/>
            <person name="Aleksandrzak-Piekarczyk T."/>
            <person name="Szatraj K."/>
            <person name="Zielenkiewicz U."/>
            <person name="Pilsyk S."/>
            <person name="Malc E."/>
            <person name="Mieczkowski P."/>
            <person name="Kruszewska J.S."/>
            <person name="Biernat P."/>
            <person name="Pawlowska J."/>
        </authorList>
    </citation>
    <scope>NUCLEOTIDE SEQUENCE</scope>
    <source>
        <strain evidence="1">WA0000051536</strain>
    </source>
</reference>
<dbReference type="Proteomes" id="UP000612746">
    <property type="component" value="Unassembled WGS sequence"/>
</dbReference>
<organism evidence="1 2">
    <name type="scientific">Umbelopsis vinacea</name>
    <dbReference type="NCBI Taxonomy" id="44442"/>
    <lineage>
        <taxon>Eukaryota</taxon>
        <taxon>Fungi</taxon>
        <taxon>Fungi incertae sedis</taxon>
        <taxon>Mucoromycota</taxon>
        <taxon>Mucoromycotina</taxon>
        <taxon>Umbelopsidomycetes</taxon>
        <taxon>Umbelopsidales</taxon>
        <taxon>Umbelopsidaceae</taxon>
        <taxon>Umbelopsis</taxon>
    </lineage>
</organism>
<dbReference type="OrthoDB" id="341421at2759"/>
<dbReference type="AlphaFoldDB" id="A0A8H7QBF4"/>
<gene>
    <name evidence="1" type="ORF">INT44_003899</name>
</gene>
<proteinExistence type="predicted"/>
<keyword evidence="2" id="KW-1185">Reference proteome</keyword>
<sequence>MDLNFPQEEDTNNYLDTDSVCLNGFCFCARHSMELCPKCPTDNRGINNMQVEDYLHEQCSEAEFEAKWKGDDRPPLNVSHRWTKLSNGKPACSEHKQIGCEECFNWGQGLLREIKGEKKIRKASKKSKKDTL</sequence>
<accession>A0A8H7QBF4</accession>
<evidence type="ECO:0000313" key="2">
    <source>
        <dbReference type="Proteomes" id="UP000612746"/>
    </source>
</evidence>
<protein>
    <submittedName>
        <fullName evidence="1">Uncharacterized protein</fullName>
    </submittedName>
</protein>
<evidence type="ECO:0000313" key="1">
    <source>
        <dbReference type="EMBL" id="KAG2188760.1"/>
    </source>
</evidence>
<dbReference type="EMBL" id="JAEPRA010000001">
    <property type="protein sequence ID" value="KAG2188760.1"/>
    <property type="molecule type" value="Genomic_DNA"/>
</dbReference>
<comment type="caution">
    <text evidence="1">The sequence shown here is derived from an EMBL/GenBank/DDBJ whole genome shotgun (WGS) entry which is preliminary data.</text>
</comment>